<evidence type="ECO:0000256" key="1">
    <source>
        <dbReference type="ARBA" id="ARBA00022737"/>
    </source>
</evidence>
<sequence>MEGCRCRKRGLRRSRKRTLQVGTPRFARSLCGEGKIDYACKVFDKMPELDNGLWNTIITRYARNGLVHEALDLFGECVVFERKYATMSIDILSDLVEENLDLTIDGKIASDC</sequence>
<organism evidence="2 3">
    <name type="scientific">Psophocarpus tetragonolobus</name>
    <name type="common">Winged bean</name>
    <name type="synonym">Dolichos tetragonolobus</name>
    <dbReference type="NCBI Taxonomy" id="3891"/>
    <lineage>
        <taxon>Eukaryota</taxon>
        <taxon>Viridiplantae</taxon>
        <taxon>Streptophyta</taxon>
        <taxon>Embryophyta</taxon>
        <taxon>Tracheophyta</taxon>
        <taxon>Spermatophyta</taxon>
        <taxon>Magnoliopsida</taxon>
        <taxon>eudicotyledons</taxon>
        <taxon>Gunneridae</taxon>
        <taxon>Pentapetalae</taxon>
        <taxon>rosids</taxon>
        <taxon>fabids</taxon>
        <taxon>Fabales</taxon>
        <taxon>Fabaceae</taxon>
        <taxon>Papilionoideae</taxon>
        <taxon>50 kb inversion clade</taxon>
        <taxon>NPAAA clade</taxon>
        <taxon>indigoferoid/millettioid clade</taxon>
        <taxon>Phaseoleae</taxon>
        <taxon>Psophocarpus</taxon>
    </lineage>
</organism>
<proteinExistence type="predicted"/>
<dbReference type="Proteomes" id="UP001386955">
    <property type="component" value="Unassembled WGS sequence"/>
</dbReference>
<dbReference type="InterPro" id="IPR002885">
    <property type="entry name" value="PPR_rpt"/>
</dbReference>
<evidence type="ECO:0000313" key="3">
    <source>
        <dbReference type="Proteomes" id="UP001386955"/>
    </source>
</evidence>
<evidence type="ECO:0000313" key="2">
    <source>
        <dbReference type="EMBL" id="KAK7383181.1"/>
    </source>
</evidence>
<name>A0AAN9RTZ5_PSOTE</name>
<reference evidence="2 3" key="1">
    <citation type="submission" date="2024-01" db="EMBL/GenBank/DDBJ databases">
        <title>The genomes of 5 underutilized Papilionoideae crops provide insights into root nodulation and disease resistanc.</title>
        <authorList>
            <person name="Jiang F."/>
        </authorList>
    </citation>
    <scope>NUCLEOTIDE SEQUENCE [LARGE SCALE GENOMIC DNA]</scope>
    <source>
        <strain evidence="2">DUOXIRENSHENG_FW03</strain>
        <tissue evidence="2">Leaves</tissue>
    </source>
</reference>
<keyword evidence="1" id="KW-0677">Repeat</keyword>
<dbReference type="EMBL" id="JAYMYS010000008">
    <property type="protein sequence ID" value="KAK7383181.1"/>
    <property type="molecule type" value="Genomic_DNA"/>
</dbReference>
<comment type="caution">
    <text evidence="2">The sequence shown here is derived from an EMBL/GenBank/DDBJ whole genome shotgun (WGS) entry which is preliminary data.</text>
</comment>
<protein>
    <recommendedName>
        <fullName evidence="4">Pentatricopeptide repeat-containing protein</fullName>
    </recommendedName>
</protein>
<dbReference type="Pfam" id="PF01535">
    <property type="entry name" value="PPR"/>
    <property type="match status" value="2"/>
</dbReference>
<keyword evidence="3" id="KW-1185">Reference proteome</keyword>
<dbReference type="NCBIfam" id="TIGR00756">
    <property type="entry name" value="PPR"/>
    <property type="match status" value="1"/>
</dbReference>
<dbReference type="InterPro" id="IPR011990">
    <property type="entry name" value="TPR-like_helical_dom_sf"/>
</dbReference>
<dbReference type="AlphaFoldDB" id="A0AAN9RTZ5"/>
<gene>
    <name evidence="2" type="ORF">VNO78_28854</name>
</gene>
<evidence type="ECO:0008006" key="4">
    <source>
        <dbReference type="Google" id="ProtNLM"/>
    </source>
</evidence>
<accession>A0AAN9RTZ5</accession>
<dbReference type="Gene3D" id="1.25.40.10">
    <property type="entry name" value="Tetratricopeptide repeat domain"/>
    <property type="match status" value="1"/>
</dbReference>